<proteinExistence type="predicted"/>
<evidence type="ECO:0000313" key="1">
    <source>
        <dbReference type="EMBL" id="AFL72984.1"/>
    </source>
</evidence>
<keyword evidence="2" id="KW-1185">Reference proteome</keyword>
<evidence type="ECO:0000313" key="2">
    <source>
        <dbReference type="Proteomes" id="UP000006062"/>
    </source>
</evidence>
<dbReference type="KEGG" id="tvi:Thivi_0949"/>
<sequence>MDRFTRNYSIVLGLVILLALGFWVKSVWQPKVWELDEILTSHPSLSTYPYQFRVRAFKDGIAVISTPRSFDVPAIRFLEIINPKVAGKSQDDPAMIAAQQDLIDHQKLAMGLMLGQPGVTSVDWELDTQWLADHGVHRSNSQ</sequence>
<dbReference type="AlphaFoldDB" id="I3Y7L6"/>
<name>I3Y7L6_THIV6</name>
<dbReference type="RefSeq" id="WP_014777471.1">
    <property type="nucleotide sequence ID" value="NC_018012.1"/>
</dbReference>
<protein>
    <recommendedName>
        <fullName evidence="3">Glutamate-ammonia-ligase adenylyltransferase</fullName>
    </recommendedName>
</protein>
<organism evidence="1 2">
    <name type="scientific">Thiocystis violascens (strain ATCC 17096 / DSM 198 / 6111)</name>
    <name type="common">Chromatium violascens</name>
    <dbReference type="NCBI Taxonomy" id="765911"/>
    <lineage>
        <taxon>Bacteria</taxon>
        <taxon>Pseudomonadati</taxon>
        <taxon>Pseudomonadota</taxon>
        <taxon>Gammaproteobacteria</taxon>
        <taxon>Chromatiales</taxon>
        <taxon>Chromatiaceae</taxon>
        <taxon>Thiocystis</taxon>
    </lineage>
</organism>
<dbReference type="Proteomes" id="UP000006062">
    <property type="component" value="Chromosome"/>
</dbReference>
<dbReference type="EMBL" id="CP003154">
    <property type="protein sequence ID" value="AFL72984.1"/>
    <property type="molecule type" value="Genomic_DNA"/>
</dbReference>
<reference evidence="1 2" key="1">
    <citation type="submission" date="2012-06" db="EMBL/GenBank/DDBJ databases">
        <title>Complete sequence of Thiocystis violascens DSM 198.</title>
        <authorList>
            <consortium name="US DOE Joint Genome Institute"/>
            <person name="Lucas S."/>
            <person name="Han J."/>
            <person name="Lapidus A."/>
            <person name="Cheng J.-F."/>
            <person name="Goodwin L."/>
            <person name="Pitluck S."/>
            <person name="Peters L."/>
            <person name="Ovchinnikova G."/>
            <person name="Teshima H."/>
            <person name="Detter J.C."/>
            <person name="Han C."/>
            <person name="Tapia R."/>
            <person name="Land M."/>
            <person name="Hauser L."/>
            <person name="Kyrpides N."/>
            <person name="Ivanova N."/>
            <person name="Pagani I."/>
            <person name="Vogl K."/>
            <person name="Liu Z."/>
            <person name="Frigaard N.-U."/>
            <person name="Bryant D."/>
            <person name="Woyke T."/>
        </authorList>
    </citation>
    <scope>NUCLEOTIDE SEQUENCE [LARGE SCALE GENOMIC DNA]</scope>
    <source>
        <strain evidence="2">ATCC 17096 / DSM 198 / 6111</strain>
    </source>
</reference>
<dbReference type="OrthoDB" id="9181276at2"/>
<dbReference type="HOGENOM" id="CLU_130452_0_0_6"/>
<evidence type="ECO:0008006" key="3">
    <source>
        <dbReference type="Google" id="ProtNLM"/>
    </source>
</evidence>
<dbReference type="eggNOG" id="ENOG50333DE">
    <property type="taxonomic scope" value="Bacteria"/>
</dbReference>
<accession>I3Y7L6</accession>
<gene>
    <name evidence="1" type="ordered locus">Thivi_0949</name>
</gene>